<reference evidence="3" key="1">
    <citation type="journal article" date="2019" name="Int. J. Syst. Evol. Microbiol.">
        <title>The Global Catalogue of Microorganisms (GCM) 10K type strain sequencing project: providing services to taxonomists for standard genome sequencing and annotation.</title>
        <authorList>
            <consortium name="The Broad Institute Genomics Platform"/>
            <consortium name="The Broad Institute Genome Sequencing Center for Infectious Disease"/>
            <person name="Wu L."/>
            <person name="Ma J."/>
        </authorList>
    </citation>
    <scope>NUCLEOTIDE SEQUENCE [LARGE SCALE GENOMIC DNA]</scope>
    <source>
        <strain evidence="3">ZS-22-S1</strain>
    </source>
</reference>
<proteinExistence type="predicted"/>
<dbReference type="Gene3D" id="3.90.550.10">
    <property type="entry name" value="Spore Coat Polysaccharide Biosynthesis Protein SpsA, Chain A"/>
    <property type="match status" value="1"/>
</dbReference>
<evidence type="ECO:0000313" key="3">
    <source>
        <dbReference type="Proteomes" id="UP001595859"/>
    </source>
</evidence>
<dbReference type="InterPro" id="IPR029044">
    <property type="entry name" value="Nucleotide-diphossugar_trans"/>
</dbReference>
<dbReference type="Pfam" id="PF00535">
    <property type="entry name" value="Glycos_transf_2"/>
    <property type="match status" value="1"/>
</dbReference>
<sequence length="264" mass="29031">MVSLVVLAGTWQGGPVPLVSIITPTQAHNAIHIEALWRSLESQVLPPGWEWEWLVQEDGTQPGVRESLPDDPRIRYDALGVQIGGAATRNTAVARARGDLVAGMDHDDYYEPDGLTALVEPLTDDPAVAWSCARMRWRNPDGSTWVKPDVYPPGRVEPGTIADTFVRTDDFPFPASITVYRRPHLLAHGGWPAVARSTDAVLLAAFSTRWPGVWVDRVAATYRRWSRQHTVQSSDIGIRDVPHVRGAIAQRLAAERALARVAGT</sequence>
<dbReference type="Proteomes" id="UP001595859">
    <property type="component" value="Unassembled WGS sequence"/>
</dbReference>
<dbReference type="EMBL" id="JBHSIS010000010">
    <property type="protein sequence ID" value="MFC4856517.1"/>
    <property type="molecule type" value="Genomic_DNA"/>
</dbReference>
<dbReference type="RefSeq" id="WP_378058483.1">
    <property type="nucleotide sequence ID" value="NZ_JBHSIS010000010.1"/>
</dbReference>
<keyword evidence="3" id="KW-1185">Reference proteome</keyword>
<protein>
    <submittedName>
        <fullName evidence="2">Glycosyltransferase family 2 protein</fullName>
    </submittedName>
</protein>
<feature type="domain" description="Glycosyltransferase 2-like" evidence="1">
    <location>
        <begin position="21"/>
        <end position="147"/>
    </location>
</feature>
<evidence type="ECO:0000313" key="2">
    <source>
        <dbReference type="EMBL" id="MFC4856517.1"/>
    </source>
</evidence>
<dbReference type="InterPro" id="IPR001173">
    <property type="entry name" value="Glyco_trans_2-like"/>
</dbReference>
<accession>A0ABV9S7M2</accession>
<dbReference type="SUPFAM" id="SSF53448">
    <property type="entry name" value="Nucleotide-diphospho-sugar transferases"/>
    <property type="match status" value="1"/>
</dbReference>
<gene>
    <name evidence="2" type="ORF">ACFPCV_23680</name>
</gene>
<name>A0ABV9S7M2_9PSEU</name>
<organism evidence="2 3">
    <name type="scientific">Actinophytocola glycyrrhizae</name>
    <dbReference type="NCBI Taxonomy" id="2044873"/>
    <lineage>
        <taxon>Bacteria</taxon>
        <taxon>Bacillati</taxon>
        <taxon>Actinomycetota</taxon>
        <taxon>Actinomycetes</taxon>
        <taxon>Pseudonocardiales</taxon>
        <taxon>Pseudonocardiaceae</taxon>
    </lineage>
</organism>
<comment type="caution">
    <text evidence="2">The sequence shown here is derived from an EMBL/GenBank/DDBJ whole genome shotgun (WGS) entry which is preliminary data.</text>
</comment>
<evidence type="ECO:0000259" key="1">
    <source>
        <dbReference type="Pfam" id="PF00535"/>
    </source>
</evidence>